<keyword evidence="1" id="KW-0255">Endonuclease</keyword>
<gene>
    <name evidence="1" type="primary">SLX4</name>
    <name evidence="1" type="ORF">M8818_006553</name>
</gene>
<accession>A0ACC3S747</accession>
<dbReference type="EMBL" id="JAMKPW020000040">
    <property type="protein sequence ID" value="KAK8198686.1"/>
    <property type="molecule type" value="Genomic_DNA"/>
</dbReference>
<keyword evidence="2" id="KW-1185">Reference proteome</keyword>
<name>A0ACC3S747_9PEZI</name>
<dbReference type="Proteomes" id="UP001320706">
    <property type="component" value="Unassembled WGS sequence"/>
</dbReference>
<comment type="caution">
    <text evidence="1">The sequence shown here is derived from an EMBL/GenBank/DDBJ whole genome shotgun (WGS) entry which is preliminary data.</text>
</comment>
<sequence>MHSSSPGLPSPSALFRTNGPLKSGSRLAQVPKGATIGFATAASVWHKEQQETLETYRTEDTAVDHVGPCESTESVRAPSKGKLVRPKKSTDKAQTRSAQNDSLPEQDSTTISVGQETNKSRENEFSNVQDARRKSVKLSGQGYTRGPSDQAEQGDIILQRKPAKSRRNTKVQGETQPKVKQSRAKNTTSNDPHLVTAEVVEVVSESDKVSTEVHEAEPTGEATASKPKKARARTTKSDKPVKTRKGKASHASATNEQVPDPYAHPVSEKAANNEAHNAPIESVEGQQKSVADTALPEIGDYVPDLAPRRRLSWTPVQDTALPPSFQQSEIETIESPPKTTATFGDLLGNFAYHQADEAQRPPSHDRDVNGEAFTKRRRLDPVEGVNASKEAEDEPKAKGRARAKKQPKESVPKKAKSPKKKATTITELATSAYRPVQLESPSANPTISDFFAPQDQTAEQRESEMRTMVRLAKPKPVRKRPSRAKVAFAEGTEDNASKTTKSKAKSKSAASSSAVESQILYTPQKAQRDMRCQDFLFGTSSQLARDESPTFIRDMQLAMRESENLMSSQLVDSGEATSAAPVPTAPHGTSLTVGQAHRALWSVSARDFDRATLVPDDDLFPPDNLESRGGNAKVEQPSHEEDPRTSSFMEVQDTEGRAAEPTAIKSTSKPHVQVRLEPSDSKDTDNPDSGFVDIDQIPSSVAKDTWAIIADDDSKDLFVGAPDSASATTHQLPRPIASPRRAALQPLDANIPVLQAPEKDPKLAVSASRLISTTSPRKKDAAGPAKHPSQ</sequence>
<proteinExistence type="predicted"/>
<evidence type="ECO:0000313" key="2">
    <source>
        <dbReference type="Proteomes" id="UP001320706"/>
    </source>
</evidence>
<keyword evidence="1" id="KW-0540">Nuclease</keyword>
<evidence type="ECO:0000313" key="1">
    <source>
        <dbReference type="EMBL" id="KAK8198686.1"/>
    </source>
</evidence>
<keyword evidence="1" id="KW-0378">Hydrolase</keyword>
<protein>
    <submittedName>
        <fullName evidence="1">5'-flap endonuclease</fullName>
    </submittedName>
</protein>
<reference evidence="1" key="1">
    <citation type="submission" date="2024-02" db="EMBL/GenBank/DDBJ databases">
        <title>Metagenome Assembled Genome of Zalaria obscura JY119.</title>
        <authorList>
            <person name="Vighnesh L."/>
            <person name="Jagadeeshwari U."/>
            <person name="Venkata Ramana C."/>
            <person name="Sasikala C."/>
        </authorList>
    </citation>
    <scope>NUCLEOTIDE SEQUENCE</scope>
    <source>
        <strain evidence="1">JY119</strain>
    </source>
</reference>
<organism evidence="1 2">
    <name type="scientific">Zalaria obscura</name>
    <dbReference type="NCBI Taxonomy" id="2024903"/>
    <lineage>
        <taxon>Eukaryota</taxon>
        <taxon>Fungi</taxon>
        <taxon>Dikarya</taxon>
        <taxon>Ascomycota</taxon>
        <taxon>Pezizomycotina</taxon>
        <taxon>Dothideomycetes</taxon>
        <taxon>Dothideomycetidae</taxon>
        <taxon>Dothideales</taxon>
        <taxon>Zalariaceae</taxon>
        <taxon>Zalaria</taxon>
    </lineage>
</organism>